<gene>
    <name evidence="2" type="ORF">METZ01_LOCUS157849</name>
</gene>
<dbReference type="AlphaFoldDB" id="A0A382ATZ3"/>
<feature type="transmembrane region" description="Helical" evidence="1">
    <location>
        <begin position="76"/>
        <end position="93"/>
    </location>
</feature>
<sequence length="160" mass="18353">VKNIPEINHCMPNSKAFWCSRCTAHNPYKEEYMCKACGFPMFRPAETLPWVYGFSILTILLVLLGCFPASPDFTRVVFCFAAAFGLMSGVGIYCQRRWVNWSSASKRKSPKQIEHEALNHPFQPEYEQDGDFTGWARQFLSEEEVDLLHQTYGDKKAAVK</sequence>
<organism evidence="2">
    <name type="scientific">marine metagenome</name>
    <dbReference type="NCBI Taxonomy" id="408172"/>
    <lineage>
        <taxon>unclassified sequences</taxon>
        <taxon>metagenomes</taxon>
        <taxon>ecological metagenomes</taxon>
    </lineage>
</organism>
<keyword evidence="1" id="KW-0472">Membrane</keyword>
<dbReference type="EMBL" id="UINC01026830">
    <property type="protein sequence ID" value="SVB04995.1"/>
    <property type="molecule type" value="Genomic_DNA"/>
</dbReference>
<protein>
    <submittedName>
        <fullName evidence="2">Uncharacterized protein</fullName>
    </submittedName>
</protein>
<keyword evidence="1" id="KW-0812">Transmembrane</keyword>
<feature type="non-terminal residue" evidence="2">
    <location>
        <position position="1"/>
    </location>
</feature>
<reference evidence="2" key="1">
    <citation type="submission" date="2018-05" db="EMBL/GenBank/DDBJ databases">
        <authorList>
            <person name="Lanie J.A."/>
            <person name="Ng W.-L."/>
            <person name="Kazmierczak K.M."/>
            <person name="Andrzejewski T.M."/>
            <person name="Davidsen T.M."/>
            <person name="Wayne K.J."/>
            <person name="Tettelin H."/>
            <person name="Glass J.I."/>
            <person name="Rusch D."/>
            <person name="Podicherti R."/>
            <person name="Tsui H.-C.T."/>
            <person name="Winkler M.E."/>
        </authorList>
    </citation>
    <scope>NUCLEOTIDE SEQUENCE</scope>
</reference>
<evidence type="ECO:0000313" key="2">
    <source>
        <dbReference type="EMBL" id="SVB04995.1"/>
    </source>
</evidence>
<keyword evidence="1" id="KW-1133">Transmembrane helix</keyword>
<proteinExistence type="predicted"/>
<evidence type="ECO:0000256" key="1">
    <source>
        <dbReference type="SAM" id="Phobius"/>
    </source>
</evidence>
<accession>A0A382ATZ3</accession>
<feature type="transmembrane region" description="Helical" evidence="1">
    <location>
        <begin position="50"/>
        <end position="69"/>
    </location>
</feature>
<name>A0A382ATZ3_9ZZZZ</name>